<evidence type="ECO:0000313" key="1">
    <source>
        <dbReference type="EMBL" id="UUD66244.1"/>
    </source>
</evidence>
<reference evidence="1" key="1">
    <citation type="submission" date="2021-05" db="EMBL/GenBank/DDBJ databases">
        <title>Complete genome sequence of Pseudomonas seleniipraecipitans strain D1-6.</title>
        <authorList>
            <person name="Lafi F."/>
            <person name="Eida A."/>
            <person name="Alam I."/>
            <person name="Hert H."/>
            <person name="Saad M."/>
        </authorList>
    </citation>
    <scope>NUCLEOTIDE SEQUENCE</scope>
    <source>
        <strain evidence="1">D1-6</strain>
    </source>
</reference>
<gene>
    <name evidence="1" type="ORF">D16iCDA_08915</name>
</gene>
<sequence length="71" mass="8101">MQTAIASRLRGKLKLRSEEGQDITILFKPIDILNAYENDYILQNRLSETVATGAIKRAKERFIPEVVQLGR</sequence>
<dbReference type="RefSeq" id="WP_164090895.1">
    <property type="nucleotide sequence ID" value="NZ_CP076114.1"/>
</dbReference>
<protein>
    <submittedName>
        <fullName evidence="1">Uncharacterized protein</fullName>
    </submittedName>
</protein>
<evidence type="ECO:0000313" key="2">
    <source>
        <dbReference type="Proteomes" id="UP000887421"/>
    </source>
</evidence>
<organism evidence="1 2">
    <name type="scientific">Phytopseudomonas seleniipraecipitans</name>
    <dbReference type="NCBI Taxonomy" id="640205"/>
    <lineage>
        <taxon>Bacteria</taxon>
        <taxon>Pseudomonadati</taxon>
        <taxon>Pseudomonadota</taxon>
        <taxon>Gammaproteobacteria</taxon>
        <taxon>Pseudomonadales</taxon>
        <taxon>Pseudomonadaceae</taxon>
        <taxon>Phytopseudomonas</taxon>
    </lineage>
</organism>
<dbReference type="EMBL" id="CP076114">
    <property type="protein sequence ID" value="UUD66244.1"/>
    <property type="molecule type" value="Genomic_DNA"/>
</dbReference>
<proteinExistence type="predicted"/>
<dbReference type="Proteomes" id="UP000887421">
    <property type="component" value="Chromosome"/>
</dbReference>
<accession>A0ABY5JDR4</accession>
<keyword evidence="2" id="KW-1185">Reference proteome</keyword>
<name>A0ABY5JDR4_9GAMM</name>